<gene>
    <name evidence="1" type="ORF">CKAH01_06499</name>
</gene>
<dbReference type="EMBL" id="VYYT01000278">
    <property type="protein sequence ID" value="KAK2749002.1"/>
    <property type="molecule type" value="Genomic_DNA"/>
</dbReference>
<dbReference type="Proteomes" id="UP001281614">
    <property type="component" value="Unassembled WGS sequence"/>
</dbReference>
<keyword evidence="2" id="KW-1185">Reference proteome</keyword>
<name>A0AAD9Y848_COLKA</name>
<evidence type="ECO:0000313" key="1">
    <source>
        <dbReference type="EMBL" id="KAK2749002.1"/>
    </source>
</evidence>
<protein>
    <submittedName>
        <fullName evidence="1">Uncharacterized protein</fullName>
    </submittedName>
</protein>
<dbReference type="AlphaFoldDB" id="A0AAD9Y848"/>
<accession>A0AAD9Y848</accession>
<comment type="caution">
    <text evidence="1">The sequence shown here is derived from an EMBL/GenBank/DDBJ whole genome shotgun (WGS) entry which is preliminary data.</text>
</comment>
<reference evidence="1" key="1">
    <citation type="submission" date="2023-02" db="EMBL/GenBank/DDBJ databases">
        <title>Colletotrichum kahawae CIFC_Que2 genome sequencing and assembly.</title>
        <authorList>
            <person name="Baroncelli R."/>
        </authorList>
    </citation>
    <scope>NUCLEOTIDE SEQUENCE</scope>
    <source>
        <strain evidence="1">CIFC_Que2</strain>
    </source>
</reference>
<proteinExistence type="predicted"/>
<organism evidence="1 2">
    <name type="scientific">Colletotrichum kahawae</name>
    <name type="common">Coffee berry disease fungus</name>
    <dbReference type="NCBI Taxonomy" id="34407"/>
    <lineage>
        <taxon>Eukaryota</taxon>
        <taxon>Fungi</taxon>
        <taxon>Dikarya</taxon>
        <taxon>Ascomycota</taxon>
        <taxon>Pezizomycotina</taxon>
        <taxon>Sordariomycetes</taxon>
        <taxon>Hypocreomycetidae</taxon>
        <taxon>Glomerellales</taxon>
        <taxon>Glomerellaceae</taxon>
        <taxon>Colletotrichum</taxon>
        <taxon>Colletotrichum gloeosporioides species complex</taxon>
    </lineage>
</organism>
<sequence>MFGAPWPFCPFILGIRTSWPSAAVGSLGAAAPPPASPSSPGLGIFWFSNSCDGLVVFCCVPCRKVRNGRAWPGRGEGSWL</sequence>
<evidence type="ECO:0000313" key="2">
    <source>
        <dbReference type="Proteomes" id="UP001281614"/>
    </source>
</evidence>